<gene>
    <name evidence="1" type="ORF">I8D64_01755</name>
</gene>
<accession>A0ABS1B663</accession>
<dbReference type="RefSeq" id="WP_200500782.1">
    <property type="nucleotide sequence ID" value="NZ_JAEDAJ010000001.1"/>
</dbReference>
<comment type="caution">
    <text evidence="1">The sequence shown here is derived from an EMBL/GenBank/DDBJ whole genome shotgun (WGS) entry which is preliminary data.</text>
</comment>
<evidence type="ECO:0000313" key="2">
    <source>
        <dbReference type="Proteomes" id="UP000612352"/>
    </source>
</evidence>
<dbReference type="Proteomes" id="UP000612352">
    <property type="component" value="Unassembled WGS sequence"/>
</dbReference>
<organism evidence="1 2">
    <name type="scientific">Brachybacterium halotolerans</name>
    <dbReference type="NCBI Taxonomy" id="2795215"/>
    <lineage>
        <taxon>Bacteria</taxon>
        <taxon>Bacillati</taxon>
        <taxon>Actinomycetota</taxon>
        <taxon>Actinomycetes</taxon>
        <taxon>Micrococcales</taxon>
        <taxon>Dermabacteraceae</taxon>
        <taxon>Brachybacterium</taxon>
    </lineage>
</organism>
<keyword evidence="2" id="KW-1185">Reference proteome</keyword>
<protein>
    <recommendedName>
        <fullName evidence="3">Helix-turn-helix domain-containing protein</fullName>
    </recommendedName>
</protein>
<reference evidence="1 2" key="1">
    <citation type="submission" date="2020-12" db="EMBL/GenBank/DDBJ databases">
        <title>Brachybacterium sp. MASK1Z-5, whole genome shotgun sequence.</title>
        <authorList>
            <person name="Tuo L."/>
        </authorList>
    </citation>
    <scope>NUCLEOTIDE SEQUENCE [LARGE SCALE GENOMIC DNA]</scope>
    <source>
        <strain evidence="1 2">MASK1Z-5</strain>
    </source>
</reference>
<sequence>MSEVVFDSQIHHRRMKESGAYRGLRLALLIHENRDDSGHWSPASMASLRRALAGPKEDKCSVVDVEVAIRQLKSQGVLERECEWRHLQLTGGGAE</sequence>
<evidence type="ECO:0008006" key="3">
    <source>
        <dbReference type="Google" id="ProtNLM"/>
    </source>
</evidence>
<name>A0ABS1B663_9MICO</name>
<evidence type="ECO:0000313" key="1">
    <source>
        <dbReference type="EMBL" id="MBK0330128.1"/>
    </source>
</evidence>
<proteinExistence type="predicted"/>
<dbReference type="EMBL" id="JAEDAJ010000001">
    <property type="protein sequence ID" value="MBK0330128.1"/>
    <property type="molecule type" value="Genomic_DNA"/>
</dbReference>